<dbReference type="RefSeq" id="WP_345497207.1">
    <property type="nucleotide sequence ID" value="NZ_BAABJM010000004.1"/>
</dbReference>
<evidence type="ECO:0000313" key="3">
    <source>
        <dbReference type="EMBL" id="GAA5060175.1"/>
    </source>
</evidence>
<feature type="region of interest" description="Disordered" evidence="1">
    <location>
        <begin position="1"/>
        <end position="86"/>
    </location>
</feature>
<comment type="caution">
    <text evidence="3">The sequence shown here is derived from an EMBL/GenBank/DDBJ whole genome shotgun (WGS) entry which is preliminary data.</text>
</comment>
<dbReference type="EMBL" id="BAABJM010000004">
    <property type="protein sequence ID" value="GAA5060175.1"/>
    <property type="molecule type" value="Genomic_DNA"/>
</dbReference>
<dbReference type="SUPFAM" id="SSF47413">
    <property type="entry name" value="lambda repressor-like DNA-binding domains"/>
    <property type="match status" value="1"/>
</dbReference>
<evidence type="ECO:0000259" key="2">
    <source>
        <dbReference type="PROSITE" id="PS50943"/>
    </source>
</evidence>
<protein>
    <recommendedName>
        <fullName evidence="2">HTH cro/C1-type domain-containing protein</fullName>
    </recommendedName>
</protein>
<feature type="compositionally biased region" description="Low complexity" evidence="1">
    <location>
        <begin position="47"/>
        <end position="61"/>
    </location>
</feature>
<feature type="region of interest" description="Disordered" evidence="1">
    <location>
        <begin position="100"/>
        <end position="129"/>
    </location>
</feature>
<accession>A0ABP9KMS0</accession>
<gene>
    <name evidence="3" type="ORF">GCM10023318_41320</name>
</gene>
<dbReference type="SMART" id="SM00530">
    <property type="entry name" value="HTH_XRE"/>
    <property type="match status" value="1"/>
</dbReference>
<dbReference type="InterPro" id="IPR001387">
    <property type="entry name" value="Cro/C1-type_HTH"/>
</dbReference>
<reference evidence="4" key="1">
    <citation type="journal article" date="2019" name="Int. J. Syst. Evol. Microbiol.">
        <title>The Global Catalogue of Microorganisms (GCM) 10K type strain sequencing project: providing services to taxonomists for standard genome sequencing and annotation.</title>
        <authorList>
            <consortium name="The Broad Institute Genomics Platform"/>
            <consortium name="The Broad Institute Genome Sequencing Center for Infectious Disease"/>
            <person name="Wu L."/>
            <person name="Ma J."/>
        </authorList>
    </citation>
    <scope>NUCLEOTIDE SEQUENCE [LARGE SCALE GENOMIC DNA]</scope>
    <source>
        <strain evidence="4">JCM 18298</strain>
    </source>
</reference>
<feature type="domain" description="HTH cro/C1-type" evidence="2">
    <location>
        <begin position="89"/>
        <end position="144"/>
    </location>
</feature>
<keyword evidence="4" id="KW-1185">Reference proteome</keyword>
<organism evidence="3 4">
    <name type="scientific">Nocardia callitridis</name>
    <dbReference type="NCBI Taxonomy" id="648753"/>
    <lineage>
        <taxon>Bacteria</taxon>
        <taxon>Bacillati</taxon>
        <taxon>Actinomycetota</taxon>
        <taxon>Actinomycetes</taxon>
        <taxon>Mycobacteriales</taxon>
        <taxon>Nocardiaceae</taxon>
        <taxon>Nocardia</taxon>
    </lineage>
</organism>
<feature type="compositionally biased region" description="Polar residues" evidence="1">
    <location>
        <begin position="16"/>
        <end position="35"/>
    </location>
</feature>
<dbReference type="PROSITE" id="PS50943">
    <property type="entry name" value="HTH_CROC1"/>
    <property type="match status" value="1"/>
</dbReference>
<evidence type="ECO:0000256" key="1">
    <source>
        <dbReference type="SAM" id="MobiDB-lite"/>
    </source>
</evidence>
<dbReference type="CDD" id="cd00093">
    <property type="entry name" value="HTH_XRE"/>
    <property type="match status" value="1"/>
</dbReference>
<name>A0ABP9KMS0_9NOCA</name>
<proteinExistence type="predicted"/>
<evidence type="ECO:0000313" key="4">
    <source>
        <dbReference type="Proteomes" id="UP001500603"/>
    </source>
</evidence>
<dbReference type="Pfam" id="PF13560">
    <property type="entry name" value="HTH_31"/>
    <property type="match status" value="1"/>
</dbReference>
<dbReference type="Proteomes" id="UP001500603">
    <property type="component" value="Unassembled WGS sequence"/>
</dbReference>
<sequence length="159" mass="16643">MGERVAKMGRRKRSRLTSGGFQPHTIANETVTETAITEKKGAEQADATKAATTKAPPATAAERTSPPATAENGAADTNTRDLDALGAAVRERRRELKLTQAEISGKGGPSAKAVSEIERSRTPLPQPETLDKLDVALDWTPGTADALLRGANELVGAAS</sequence>
<dbReference type="InterPro" id="IPR010982">
    <property type="entry name" value="Lambda_DNA-bd_dom_sf"/>
</dbReference>
<dbReference type="Gene3D" id="1.10.260.40">
    <property type="entry name" value="lambda repressor-like DNA-binding domains"/>
    <property type="match status" value="1"/>
</dbReference>